<keyword evidence="5 9" id="KW-0396">Initiation factor</keyword>
<evidence type="ECO:0000256" key="2">
    <source>
        <dbReference type="ARBA" id="ARBA00007733"/>
    </source>
</evidence>
<keyword evidence="8 9" id="KW-0342">GTP-binding</keyword>
<comment type="similarity">
    <text evidence="2 9 10">Belongs to the TRAFAC class translation factor GTPase superfamily. Classic translation factor GTPase family. IF-2 subfamily.</text>
</comment>
<keyword evidence="15" id="KW-1185">Reference proteome</keyword>
<feature type="binding site" evidence="9">
    <location>
        <begin position="623"/>
        <end position="627"/>
    </location>
    <ligand>
        <name>GTP</name>
        <dbReference type="ChEBI" id="CHEBI:37565"/>
    </ligand>
</feature>
<keyword evidence="6 9" id="KW-0547">Nucleotide-binding</keyword>
<dbReference type="NCBIfam" id="TIGR00231">
    <property type="entry name" value="small_GTP"/>
    <property type="match status" value="1"/>
</dbReference>
<reference evidence="14 15" key="1">
    <citation type="submission" date="2021-02" db="EMBL/GenBank/DDBJ databases">
        <title>De Novo genome assembly of isolated myxobacteria.</title>
        <authorList>
            <person name="Stevens D.C."/>
        </authorList>
    </citation>
    <scope>NUCLEOTIDE SEQUENCE [LARGE SCALE GENOMIC DNA]</scope>
    <source>
        <strain evidence="15">SCPEA02</strain>
    </source>
</reference>
<dbReference type="InterPro" id="IPR036925">
    <property type="entry name" value="TIF_IF2_dom3_sf"/>
</dbReference>
<feature type="domain" description="Tr-type G" evidence="13">
    <location>
        <begin position="568"/>
        <end position="737"/>
    </location>
</feature>
<dbReference type="InterPro" id="IPR004161">
    <property type="entry name" value="EFTu-like_2"/>
</dbReference>
<dbReference type="EMBL" id="CP071090">
    <property type="protein sequence ID" value="QSQ19226.1"/>
    <property type="molecule type" value="Genomic_DNA"/>
</dbReference>
<dbReference type="InterPro" id="IPR053905">
    <property type="entry name" value="EF-G-like_DII"/>
</dbReference>
<dbReference type="SUPFAM" id="SSF50447">
    <property type="entry name" value="Translation proteins"/>
    <property type="match status" value="2"/>
</dbReference>
<evidence type="ECO:0000256" key="6">
    <source>
        <dbReference type="ARBA" id="ARBA00022741"/>
    </source>
</evidence>
<organism evidence="14 15">
    <name type="scientific">Pyxidicoccus parkwayensis</name>
    <dbReference type="NCBI Taxonomy" id="2813578"/>
    <lineage>
        <taxon>Bacteria</taxon>
        <taxon>Pseudomonadati</taxon>
        <taxon>Myxococcota</taxon>
        <taxon>Myxococcia</taxon>
        <taxon>Myxococcales</taxon>
        <taxon>Cystobacterineae</taxon>
        <taxon>Myxococcaceae</taxon>
        <taxon>Pyxidicoccus</taxon>
    </lineage>
</organism>
<feature type="compositionally biased region" description="Basic and acidic residues" evidence="12">
    <location>
        <begin position="422"/>
        <end position="434"/>
    </location>
</feature>
<evidence type="ECO:0000259" key="13">
    <source>
        <dbReference type="PROSITE" id="PS51722"/>
    </source>
</evidence>
<dbReference type="InterPro" id="IPR006847">
    <property type="entry name" value="IF2_N"/>
</dbReference>
<dbReference type="Gene3D" id="2.40.30.10">
    <property type="entry name" value="Translation factors"/>
    <property type="match status" value="2"/>
</dbReference>
<dbReference type="InterPro" id="IPR015760">
    <property type="entry name" value="TIF_IF2"/>
</dbReference>
<proteinExistence type="inferred from homology"/>
<dbReference type="Gene3D" id="3.40.50.300">
    <property type="entry name" value="P-loop containing nucleotide triphosphate hydrolases"/>
    <property type="match status" value="1"/>
</dbReference>
<dbReference type="GO" id="GO:0003743">
    <property type="term" value="F:translation initiation factor activity"/>
    <property type="evidence" value="ECO:0007669"/>
    <property type="project" value="UniProtKB-KW"/>
</dbReference>
<dbReference type="NCBIfam" id="TIGR00487">
    <property type="entry name" value="IF-2"/>
    <property type="match status" value="1"/>
</dbReference>
<comment type="function">
    <text evidence="9 10">One of the essential components for the initiation of protein synthesis. Protects formylmethionyl-tRNA from spontaneous hydrolysis and promotes its binding to the 30S ribosomal subunits. Also involved in the hydrolysis of GTP during the formation of the 70S ribosomal complex.</text>
</comment>
<dbReference type="Gene3D" id="1.10.10.2480">
    <property type="match status" value="1"/>
</dbReference>
<dbReference type="Proteomes" id="UP000662747">
    <property type="component" value="Chromosome"/>
</dbReference>
<gene>
    <name evidence="9 14" type="primary">infB</name>
    <name evidence="14" type="ORF">JY651_28225</name>
</gene>
<dbReference type="Pfam" id="PF11987">
    <property type="entry name" value="IF-2"/>
    <property type="match status" value="1"/>
</dbReference>
<dbReference type="Pfam" id="PF04760">
    <property type="entry name" value="IF2_N"/>
    <property type="match status" value="2"/>
</dbReference>
<dbReference type="Gene3D" id="3.40.50.10050">
    <property type="entry name" value="Translation initiation factor IF- 2, domain 3"/>
    <property type="match status" value="1"/>
</dbReference>
<dbReference type="InterPro" id="IPR005225">
    <property type="entry name" value="Small_GTP-bd"/>
</dbReference>
<protein>
    <recommendedName>
        <fullName evidence="3 9">Translation initiation factor IF-2</fullName>
    </recommendedName>
</protein>
<sequence>MSKKRVHEIAKELKGHGIELDNKEVVNELAALGYDVKSHSSSLDDDQATAAVQKILDKRKPKQATPPVTAKGFVVRRKVGAPAGGASADTGEGPSAAEHTQAAHEVPAVEAPQAAARAEEPAPAPVVEAPPPVEAPRAVEARPVEAAPQVAEAPAVAATPQQPAPVAEAPQAPAAVTAQPTPVAEAPRAPVEAPRAAVQPPVAAQPTSPAQERTTLPQPPPRSPVPPTVRTPSSSSTSATVVSRGPGYVQRGGPGGGRPGGPGGPGGRPGGPGGPGGNRPGGPGGPGGRPGGPGGPGGRPGGPGGRPSYQGQGYQQGGRPGQAPVRPTGAPGAAGAQASASGAAPAGPTIMVGGVPHAQVSPTGGQARPTATQAVVISRPLIQVRRVTPTAGQAKQYPMAPGRAGIPERREYKVVPDHLGRGRELVDVSKNKERGQRKRTSGDTQSVSKQELTDMVWGRVTIPVRGKKKKPTKKGAKTQITQMAEEKKVIKLQEGISVSDLGQRMGVRTADIIKKLMGLGKMATANQMVDADTAEMLATDYGWKIERVGFEVEDYLPEVEARPEDERPRPPVVTIMGHVDHGKTSLLDAIRKANVAAGEAGGITQHIGAYSISTARGDVTFLDTPGHEAFTSMRARGADVTDIVVLVVAADDGVMPQTIEAIKHAKAAEVPIVVAINKMDVPGANPDRVKKDLSAHELVPEEWGGDTIMVPVSAKTKENLDLLLENLALQAEVLELTSNPSRPGVGAIIEAKLDRGRGPVATVLVQEGTLKLGDAIVTGPHYGRVRAMTNSRGEQVKEVKPGYCAEVVGLSGVPSAGDTINVVADEKAAKQIAEHRNMKERQTELSKVNRESLEQLFAKTKAGGGPKELRVVIKADVQGSAEAVKQAVQKLSTHKVKVEIVHSGVGAITEGDVMRAAASKGVVLGFNVNPESGAEAAAKAQDVTLRSYSIIYELIDGVREDMENLLEPIRTERKLGRAEVRNTFNVPRLGTIAGAAVLDGVIKRGSFVRLMRENKQLFSGKMASLRRFKDDVKEVAQGFECGIGIENFNDLKPGDIIEAYEIEETRQSLT</sequence>
<accession>A0ABX7NK64</accession>
<name>A0ABX7NK64_9BACT</name>
<dbReference type="PANTHER" id="PTHR43381:SF5">
    <property type="entry name" value="TR-TYPE G DOMAIN-CONTAINING PROTEIN"/>
    <property type="match status" value="1"/>
</dbReference>
<keyword evidence="7 9" id="KW-0648">Protein biosynthesis</keyword>
<feature type="region of interest" description="Disordered" evidence="12">
    <location>
        <begin position="81"/>
        <end position="370"/>
    </location>
</feature>
<dbReference type="InterPro" id="IPR027417">
    <property type="entry name" value="P-loop_NTPase"/>
</dbReference>
<evidence type="ECO:0000256" key="1">
    <source>
        <dbReference type="ARBA" id="ARBA00004496"/>
    </source>
</evidence>
<feature type="binding site" evidence="9">
    <location>
        <begin position="677"/>
        <end position="680"/>
    </location>
    <ligand>
        <name>GTP</name>
        <dbReference type="ChEBI" id="CHEBI:37565"/>
    </ligand>
</feature>
<feature type="compositionally biased region" description="Low complexity" evidence="12">
    <location>
        <begin position="144"/>
        <end position="216"/>
    </location>
</feature>
<feature type="region of interest" description="G-domain" evidence="9">
    <location>
        <begin position="571"/>
        <end position="719"/>
    </location>
</feature>
<evidence type="ECO:0000256" key="4">
    <source>
        <dbReference type="ARBA" id="ARBA00022490"/>
    </source>
</evidence>
<dbReference type="CDD" id="cd01887">
    <property type="entry name" value="IF2_eIF5B"/>
    <property type="match status" value="1"/>
</dbReference>
<evidence type="ECO:0000256" key="8">
    <source>
        <dbReference type="ARBA" id="ARBA00023134"/>
    </source>
</evidence>
<dbReference type="Pfam" id="PF03144">
    <property type="entry name" value="GTP_EFTU_D2"/>
    <property type="match status" value="1"/>
</dbReference>
<dbReference type="CDD" id="cd03692">
    <property type="entry name" value="mtIF2_IVc"/>
    <property type="match status" value="1"/>
</dbReference>
<evidence type="ECO:0000313" key="15">
    <source>
        <dbReference type="Proteomes" id="UP000662747"/>
    </source>
</evidence>
<feature type="compositionally biased region" description="Low complexity" evidence="12">
    <location>
        <begin position="321"/>
        <end position="348"/>
    </location>
</feature>
<feature type="compositionally biased region" description="Low complexity" evidence="12">
    <location>
        <begin position="230"/>
        <end position="249"/>
    </location>
</feature>
<dbReference type="Pfam" id="PF00009">
    <property type="entry name" value="GTP_EFTU"/>
    <property type="match status" value="1"/>
</dbReference>
<dbReference type="SUPFAM" id="SSF52540">
    <property type="entry name" value="P-loop containing nucleoside triphosphate hydrolases"/>
    <property type="match status" value="1"/>
</dbReference>
<feature type="compositionally biased region" description="Pro residues" evidence="12">
    <location>
        <begin position="217"/>
        <end position="229"/>
    </location>
</feature>
<evidence type="ECO:0000313" key="14">
    <source>
        <dbReference type="EMBL" id="QSQ19226.1"/>
    </source>
</evidence>
<dbReference type="InterPro" id="IPR023115">
    <property type="entry name" value="TIF_IF2_dom3"/>
</dbReference>
<feature type="binding site" evidence="9">
    <location>
        <begin position="577"/>
        <end position="584"/>
    </location>
    <ligand>
        <name>GTP</name>
        <dbReference type="ChEBI" id="CHEBI:37565"/>
    </ligand>
</feature>
<dbReference type="SUPFAM" id="SSF52156">
    <property type="entry name" value="Initiation factor IF2/eIF5b, domain 3"/>
    <property type="match status" value="1"/>
</dbReference>
<evidence type="ECO:0000256" key="7">
    <source>
        <dbReference type="ARBA" id="ARBA00022917"/>
    </source>
</evidence>
<dbReference type="PROSITE" id="PS01176">
    <property type="entry name" value="IF2"/>
    <property type="match status" value="1"/>
</dbReference>
<dbReference type="InterPro" id="IPR044145">
    <property type="entry name" value="IF2_II"/>
</dbReference>
<evidence type="ECO:0000256" key="9">
    <source>
        <dbReference type="HAMAP-Rule" id="MF_00100"/>
    </source>
</evidence>
<dbReference type="PANTHER" id="PTHR43381">
    <property type="entry name" value="TRANSLATION INITIATION FACTOR IF-2-RELATED"/>
    <property type="match status" value="1"/>
</dbReference>
<evidence type="ECO:0000256" key="12">
    <source>
        <dbReference type="SAM" id="MobiDB-lite"/>
    </source>
</evidence>
<evidence type="ECO:0000256" key="5">
    <source>
        <dbReference type="ARBA" id="ARBA00022540"/>
    </source>
</evidence>
<feature type="region of interest" description="Disordered" evidence="12">
    <location>
        <begin position="422"/>
        <end position="450"/>
    </location>
</feature>
<dbReference type="InterPro" id="IPR000178">
    <property type="entry name" value="TF_IF2_bacterial-like"/>
</dbReference>
<dbReference type="CDD" id="cd03702">
    <property type="entry name" value="IF2_mtIF2_II"/>
    <property type="match status" value="1"/>
</dbReference>
<dbReference type="HAMAP" id="MF_00100_B">
    <property type="entry name" value="IF_2_B"/>
    <property type="match status" value="1"/>
</dbReference>
<keyword evidence="4 9" id="KW-0963">Cytoplasm</keyword>
<evidence type="ECO:0000256" key="11">
    <source>
        <dbReference type="RuleBase" id="RU000645"/>
    </source>
</evidence>
<comment type="subcellular location">
    <subcellularLocation>
        <location evidence="1 9 11">Cytoplasm</location>
    </subcellularLocation>
</comment>
<feature type="compositionally biased region" description="Low complexity" evidence="12">
    <location>
        <begin position="103"/>
        <end position="116"/>
    </location>
</feature>
<dbReference type="InterPro" id="IPR000795">
    <property type="entry name" value="T_Tr_GTP-bd_dom"/>
</dbReference>
<evidence type="ECO:0000256" key="10">
    <source>
        <dbReference type="RuleBase" id="RU000644"/>
    </source>
</evidence>
<evidence type="ECO:0000256" key="3">
    <source>
        <dbReference type="ARBA" id="ARBA00020675"/>
    </source>
</evidence>
<feature type="compositionally biased region" description="Gly residues" evidence="12">
    <location>
        <begin position="250"/>
        <end position="305"/>
    </location>
</feature>
<dbReference type="PROSITE" id="PS51722">
    <property type="entry name" value="G_TR_2"/>
    <property type="match status" value="1"/>
</dbReference>
<dbReference type="Pfam" id="PF22042">
    <property type="entry name" value="EF-G_D2"/>
    <property type="match status" value="1"/>
</dbReference>
<dbReference type="RefSeq" id="WP_206720814.1">
    <property type="nucleotide sequence ID" value="NZ_CP071090.1"/>
</dbReference>
<dbReference type="InterPro" id="IPR009000">
    <property type="entry name" value="Transl_B-barrel_sf"/>
</dbReference>
<feature type="compositionally biased region" description="Pro residues" evidence="12">
    <location>
        <begin position="122"/>
        <end position="134"/>
    </location>
</feature>
<feature type="compositionally biased region" description="Polar residues" evidence="12">
    <location>
        <begin position="360"/>
        <end position="370"/>
    </location>
</feature>